<dbReference type="EMBL" id="RCHU01000084">
    <property type="protein sequence ID" value="TKS15647.1"/>
    <property type="molecule type" value="Genomic_DNA"/>
</dbReference>
<feature type="compositionally biased region" description="Polar residues" evidence="1">
    <location>
        <begin position="41"/>
        <end position="58"/>
    </location>
</feature>
<evidence type="ECO:0000256" key="1">
    <source>
        <dbReference type="SAM" id="MobiDB-lite"/>
    </source>
</evidence>
<gene>
    <name evidence="2" type="ORF">D5086_0000031320</name>
</gene>
<dbReference type="AlphaFoldDB" id="A0A4U5R0Y4"/>
<feature type="compositionally biased region" description="Low complexity" evidence="1">
    <location>
        <begin position="78"/>
        <end position="100"/>
    </location>
</feature>
<dbReference type="STRING" id="43335.A0A4U5R0Y4"/>
<comment type="caution">
    <text evidence="2">The sequence shown here is derived from an EMBL/GenBank/DDBJ whole genome shotgun (WGS) entry which is preliminary data.</text>
</comment>
<organism evidence="2">
    <name type="scientific">Populus alba</name>
    <name type="common">White poplar</name>
    <dbReference type="NCBI Taxonomy" id="43335"/>
    <lineage>
        <taxon>Eukaryota</taxon>
        <taxon>Viridiplantae</taxon>
        <taxon>Streptophyta</taxon>
        <taxon>Embryophyta</taxon>
        <taxon>Tracheophyta</taxon>
        <taxon>Spermatophyta</taxon>
        <taxon>Magnoliopsida</taxon>
        <taxon>eudicotyledons</taxon>
        <taxon>Gunneridae</taxon>
        <taxon>Pentapetalae</taxon>
        <taxon>rosids</taxon>
        <taxon>fabids</taxon>
        <taxon>Malpighiales</taxon>
        <taxon>Salicaceae</taxon>
        <taxon>Saliceae</taxon>
        <taxon>Populus</taxon>
    </lineage>
</organism>
<proteinExistence type="predicted"/>
<dbReference type="PANTHER" id="PTHR31150:SF2">
    <property type="entry name" value="RING_U-BOX SUPERFAMILY PROTEIN"/>
    <property type="match status" value="1"/>
</dbReference>
<feature type="region of interest" description="Disordered" evidence="1">
    <location>
        <begin position="33"/>
        <end position="58"/>
    </location>
</feature>
<sequence>MCDDYFVLEPIILVQMLNWCNWINAVEKGRLQGAKSPATGRDSSNNHGEPHWQINSSFSPPPLRMWDCRLRSDGLSHGSRAVRGSSMSSNSRGSRSWVGSEQYTNHHHSVSDGALPYSDSPPDIVQEPRWTSPMRKFNLGERAASIAGGSRSQPTCLPCSTERRFAVRASVTSPDFGSPSSLSDSSHWESTSKRPYAFSNRNISTRRLYMSKTVYPLVFRNPVSDCETFGDADNSSIGRLTSREERISPSHWPDNSSSVEYKFHKTSLNFKSWRFHQTPVQALEERVLDGAVQAVMIWELMEKGLT</sequence>
<feature type="region of interest" description="Disordered" evidence="1">
    <location>
        <begin position="77"/>
        <end position="101"/>
    </location>
</feature>
<protein>
    <submittedName>
        <fullName evidence="2">Uncharacterized protein</fullName>
    </submittedName>
</protein>
<name>A0A4U5R0Y4_POPAL</name>
<dbReference type="PANTHER" id="PTHR31150">
    <property type="entry name" value="EXPRESSED PROTEIN"/>
    <property type="match status" value="1"/>
</dbReference>
<evidence type="ECO:0000313" key="2">
    <source>
        <dbReference type="EMBL" id="TKS15647.1"/>
    </source>
</evidence>
<reference evidence="2" key="1">
    <citation type="submission" date="2018-10" db="EMBL/GenBank/DDBJ databases">
        <title>Population genomic analysis revealed the cold adaptation of white poplar.</title>
        <authorList>
            <person name="Liu Y.-J."/>
        </authorList>
    </citation>
    <scope>NUCLEOTIDE SEQUENCE [LARGE SCALE GENOMIC DNA]</scope>
    <source>
        <strain evidence="2">PAL-ZL1</strain>
    </source>
</reference>
<accession>A0A4U5R0Y4</accession>